<dbReference type="InterPro" id="IPR043142">
    <property type="entry name" value="PapC-like_C_sf"/>
</dbReference>
<dbReference type="InterPro" id="IPR042186">
    <property type="entry name" value="FimD_plug_dom"/>
</dbReference>
<dbReference type="Gene3D" id="2.60.40.3110">
    <property type="match status" value="1"/>
</dbReference>
<evidence type="ECO:0000313" key="2">
    <source>
        <dbReference type="EMBL" id="ABE75608.1"/>
    </source>
</evidence>
<dbReference type="STRING" id="335284.Pcryo_1831"/>
<dbReference type="HOGENOM" id="CLU_009120_6_0_6"/>
<feature type="domain" description="PapC-like C-terminal" evidence="1">
    <location>
        <begin position="753"/>
        <end position="816"/>
    </location>
</feature>
<name>Q1Q9P5_PSYCK</name>
<organism evidence="2 3">
    <name type="scientific">Psychrobacter cryohalolentis (strain ATCC BAA-1226 / DSM 17306 / VKM B-2378 / K5)</name>
    <dbReference type="NCBI Taxonomy" id="335284"/>
    <lineage>
        <taxon>Bacteria</taxon>
        <taxon>Pseudomonadati</taxon>
        <taxon>Pseudomonadota</taxon>
        <taxon>Gammaproteobacteria</taxon>
        <taxon>Moraxellales</taxon>
        <taxon>Moraxellaceae</taxon>
        <taxon>Psychrobacter</taxon>
    </lineage>
</organism>
<evidence type="ECO:0000259" key="1">
    <source>
        <dbReference type="Pfam" id="PF13953"/>
    </source>
</evidence>
<dbReference type="Pfam" id="PF00577">
    <property type="entry name" value="Usher"/>
    <property type="match status" value="1"/>
</dbReference>
<dbReference type="Proteomes" id="UP000002425">
    <property type="component" value="Chromosome"/>
</dbReference>
<dbReference type="eggNOG" id="COG3188">
    <property type="taxonomic scope" value="Bacteria"/>
</dbReference>
<dbReference type="EMBL" id="CP000323">
    <property type="protein sequence ID" value="ABE75608.1"/>
    <property type="molecule type" value="Genomic_DNA"/>
</dbReference>
<keyword evidence="3" id="KW-1185">Reference proteome</keyword>
<dbReference type="GO" id="GO:0015473">
    <property type="term" value="F:fimbrial usher porin activity"/>
    <property type="evidence" value="ECO:0007669"/>
    <property type="project" value="InterPro"/>
</dbReference>
<reference evidence="2" key="1">
    <citation type="submission" date="2006-03" db="EMBL/GenBank/DDBJ databases">
        <title>Complete sequence of chromosome of Psychrobacter cryohalolentis K5.</title>
        <authorList>
            <consortium name="US DOE Joint Genome Institute"/>
            <person name="Copeland A."/>
            <person name="Lucas S."/>
            <person name="Lapidus A."/>
            <person name="Barry K."/>
            <person name="Detter J.C."/>
            <person name="Glavina del Rio T."/>
            <person name="Hammon N."/>
            <person name="Israni S."/>
            <person name="Dalin E."/>
            <person name="Tice H."/>
            <person name="Pitluck S."/>
            <person name="Brettin T."/>
            <person name="Bruce D."/>
            <person name="Han C."/>
            <person name="Tapia R."/>
            <person name="Sims D.R."/>
            <person name="Gilna P."/>
            <person name="Schmutz J."/>
            <person name="Larimer F."/>
            <person name="Land M."/>
            <person name="Hauser L."/>
            <person name="Kyrpides N."/>
            <person name="Kim E."/>
            <person name="Richardson P."/>
        </authorList>
    </citation>
    <scope>NUCLEOTIDE SEQUENCE</scope>
    <source>
        <strain evidence="2">K5</strain>
    </source>
</reference>
<dbReference type="Gene3D" id="2.60.40.2070">
    <property type="match status" value="1"/>
</dbReference>
<dbReference type="AlphaFoldDB" id="Q1Q9P5"/>
<dbReference type="GO" id="GO:0009297">
    <property type="term" value="P:pilus assembly"/>
    <property type="evidence" value="ECO:0007669"/>
    <property type="project" value="InterPro"/>
</dbReference>
<accession>Q1Q9P5</accession>
<evidence type="ECO:0000313" key="3">
    <source>
        <dbReference type="Proteomes" id="UP000002425"/>
    </source>
</evidence>
<dbReference type="InterPro" id="IPR025949">
    <property type="entry name" value="PapC-like_C"/>
</dbReference>
<sequence>MQGVAVSISHAAALSEDISTSSVDTNAAFLRVAKAMEPTIQAQTDTIAQANIDADLAQLDLDRYSDDDDAGLDLYLDVTLNGASKGLVHFDYRDERLWATAAILQQLSFVLPPSLQASRDPIALDSLPKLNIDYDARQQTLTLIAPLDMLKLDTTTHSTRTNKRPKASASPGLLLNYDLYGSQTQNSTKSLSAYTELRAFNALGVVSSTALTTANTAANDSRHSQWKGQTVRLDTSWSQSFPDKLLTVRAGDILTGALSWTRSTRLGGLQIGTNFNLQPYRSTTPLPSFFGSATLPSKVELFVDGLKHYSGEVPAGPFELDTAPSISGAGTAQLVVTDALGQSKTLNFSLYDTHRLLQPGLSDWSVEMGAVRENYGTESFDYGDALAASGTWRHGVSNRFTAETHAEVTHGLSNAGVGGTWLLGRAGGILFASLAASHSQGQSGMQYSTNYSWNNRRFNIGFNALGTSGVYRDVGSQYGNAPVHRSEQISTGYSIPTLGNFGLSYHQVAQAEKEDTQFARVSWSKSFGRRVSMNLNYNHDFDQSAKSSLSIGASLSLDRNMSMRNSLQHTAAQDIITADISKSAPSAGGIDWRAQVRHSAASQSDDSLNSNTKDSTGALAELSYLGRYGRVQAGISSNDDSYATYASGTGSLVMMGGGMFPARQINSGFAVVSTGGIADVPVLLQNNPIGTTNHRGLLLVTPLNAYQENKIAIDPMQLPADLRINKVSLDATPTDRAGVMVAFDITPVRSATIVLIDSDEQPIALGSQVTLISNEDTPTTVVGFDGEVYLDTLDAHNTLEVTTPADGICTVRFKYTKQGDEIPLLGPFICKKVQ</sequence>
<dbReference type="Gene3D" id="2.60.40.2610">
    <property type="entry name" value="Outer membrane usher protein FimD, plug domain"/>
    <property type="match status" value="1"/>
</dbReference>
<protein>
    <submittedName>
        <fullName evidence="2">Fimbrial biogenesis outer membrane usher protein</fullName>
    </submittedName>
</protein>
<dbReference type="GO" id="GO:0009279">
    <property type="term" value="C:cell outer membrane"/>
    <property type="evidence" value="ECO:0007669"/>
    <property type="project" value="TreeGrafter"/>
</dbReference>
<dbReference type="KEGG" id="pcr:Pcryo_1831"/>
<proteinExistence type="predicted"/>
<dbReference type="PANTHER" id="PTHR30451">
    <property type="entry name" value="OUTER MEMBRANE USHER PROTEIN"/>
    <property type="match status" value="1"/>
</dbReference>
<dbReference type="PANTHER" id="PTHR30451:SF5">
    <property type="entry name" value="SLR0019 PROTEIN"/>
    <property type="match status" value="1"/>
</dbReference>
<dbReference type="Pfam" id="PF13953">
    <property type="entry name" value="PapC_C"/>
    <property type="match status" value="1"/>
</dbReference>
<dbReference type="InterPro" id="IPR000015">
    <property type="entry name" value="Fimb_usher"/>
</dbReference>
<gene>
    <name evidence="2" type="ordered locus">Pcryo_1831</name>
</gene>